<organism evidence="2">
    <name type="scientific">Tanacetum cinerariifolium</name>
    <name type="common">Dalmatian daisy</name>
    <name type="synonym">Chrysanthemum cinerariifolium</name>
    <dbReference type="NCBI Taxonomy" id="118510"/>
    <lineage>
        <taxon>Eukaryota</taxon>
        <taxon>Viridiplantae</taxon>
        <taxon>Streptophyta</taxon>
        <taxon>Embryophyta</taxon>
        <taxon>Tracheophyta</taxon>
        <taxon>Spermatophyta</taxon>
        <taxon>Magnoliopsida</taxon>
        <taxon>eudicotyledons</taxon>
        <taxon>Gunneridae</taxon>
        <taxon>Pentapetalae</taxon>
        <taxon>asterids</taxon>
        <taxon>campanulids</taxon>
        <taxon>Asterales</taxon>
        <taxon>Asteraceae</taxon>
        <taxon>Asteroideae</taxon>
        <taxon>Anthemideae</taxon>
        <taxon>Anthemidinae</taxon>
        <taxon>Tanacetum</taxon>
    </lineage>
</organism>
<evidence type="ECO:0000313" key="2">
    <source>
        <dbReference type="EMBL" id="GEU76821.1"/>
    </source>
</evidence>
<feature type="region of interest" description="Disordered" evidence="1">
    <location>
        <begin position="327"/>
        <end position="349"/>
    </location>
</feature>
<name>A0A6L2MS64_TANCI</name>
<dbReference type="EMBL" id="BKCJ010007351">
    <property type="protein sequence ID" value="GEU76821.1"/>
    <property type="molecule type" value="Genomic_DNA"/>
</dbReference>
<protein>
    <submittedName>
        <fullName evidence="2">Putative ribonuclease H-like domain-containing protein</fullName>
    </submittedName>
</protein>
<accession>A0A6L2MS64</accession>
<evidence type="ECO:0000256" key="1">
    <source>
        <dbReference type="SAM" id="MobiDB-lite"/>
    </source>
</evidence>
<dbReference type="CDD" id="cd09272">
    <property type="entry name" value="RNase_HI_RT_Ty1"/>
    <property type="match status" value="1"/>
</dbReference>
<dbReference type="AlphaFoldDB" id="A0A6L2MS64"/>
<comment type="caution">
    <text evidence="2">The sequence shown here is derived from an EMBL/GenBank/DDBJ whole genome shotgun (WGS) entry which is preliminary data.</text>
</comment>
<sequence length="349" mass="39386">MLDYGYNFMQTKIHVDNESAICVIKNPFYHSKTKHTKIRHHFIRESYEKRLIEMVKIHTDNNDVDLLTKAFDVGDEAVHKELGDRMERAATTASSLEAEQDSGEWQIQALVDKKKVIIIETSVKSDLHLEDADGTECLPTATIFKQMTLMGAKTTAWNEFSSTMASAIIEENDQDMFDTSILDDEEVVAKKEVITADPVPTAGEVVTTAGVKVSTAAITSQISMDEITFAKDLIDIKTSKPKTKGIVMQEPNATKKHFVALRANEKRSKPPAQSQKRKIISTYLKNMARYKYNQLKTKSFKDIQMLFNKEMKRVNTFVYMDTELVKGSEKEAEGGSKRAGGKLEQEDAR</sequence>
<proteinExistence type="predicted"/>
<gene>
    <name evidence="2" type="ORF">Tci_048799</name>
</gene>
<reference evidence="2" key="1">
    <citation type="journal article" date="2019" name="Sci. Rep.">
        <title>Draft genome of Tanacetum cinerariifolium, the natural source of mosquito coil.</title>
        <authorList>
            <person name="Yamashiro T."/>
            <person name="Shiraishi A."/>
            <person name="Satake H."/>
            <person name="Nakayama K."/>
        </authorList>
    </citation>
    <scope>NUCLEOTIDE SEQUENCE</scope>
</reference>